<dbReference type="PANTHER" id="PTHR34477">
    <property type="entry name" value="UPF0213 PROTEIN YHBQ"/>
    <property type="match status" value="1"/>
</dbReference>
<dbReference type="EMBL" id="MFZH01000028">
    <property type="protein sequence ID" value="OGK18712.1"/>
    <property type="molecule type" value="Genomic_DNA"/>
</dbReference>
<dbReference type="AlphaFoldDB" id="A0A1F7GJG8"/>
<evidence type="ECO:0000259" key="2">
    <source>
        <dbReference type="PROSITE" id="PS50164"/>
    </source>
</evidence>
<comment type="similarity">
    <text evidence="1">Belongs to the UPF0213 family.</text>
</comment>
<dbReference type="SMART" id="SM00465">
    <property type="entry name" value="GIYc"/>
    <property type="match status" value="1"/>
</dbReference>
<dbReference type="Pfam" id="PF01541">
    <property type="entry name" value="GIY-YIG"/>
    <property type="match status" value="1"/>
</dbReference>
<accession>A0A1F7GJG8</accession>
<dbReference type="Proteomes" id="UP000176850">
    <property type="component" value="Unassembled WGS sequence"/>
</dbReference>
<evidence type="ECO:0000256" key="1">
    <source>
        <dbReference type="ARBA" id="ARBA00007435"/>
    </source>
</evidence>
<gene>
    <name evidence="3" type="ORF">A2799_01220</name>
</gene>
<dbReference type="PANTHER" id="PTHR34477:SF1">
    <property type="entry name" value="UPF0213 PROTEIN YHBQ"/>
    <property type="match status" value="1"/>
</dbReference>
<dbReference type="InterPro" id="IPR035901">
    <property type="entry name" value="GIY-YIG_endonuc_sf"/>
</dbReference>
<dbReference type="InterPro" id="IPR000305">
    <property type="entry name" value="GIY-YIG_endonuc"/>
</dbReference>
<dbReference type="CDD" id="cd10449">
    <property type="entry name" value="GIY-YIG_SLX1_like"/>
    <property type="match status" value="1"/>
</dbReference>
<sequence>MKKLQYCVYVLLSQKDNNFYIGYTTNLHQRLTSHIQGNSKATEPRRPFTLLFCEYYLSKHDATRREKYFKTTIGKKVLRLMLKDSLAKRIDSDF</sequence>
<dbReference type="InterPro" id="IPR050190">
    <property type="entry name" value="UPF0213_domain"/>
</dbReference>
<dbReference type="SUPFAM" id="SSF82771">
    <property type="entry name" value="GIY-YIG endonuclease"/>
    <property type="match status" value="1"/>
</dbReference>
<name>A0A1F7GJG8_9BACT</name>
<feature type="domain" description="GIY-YIG" evidence="2">
    <location>
        <begin position="4"/>
        <end position="79"/>
    </location>
</feature>
<dbReference type="PROSITE" id="PS50164">
    <property type="entry name" value="GIY_YIG"/>
    <property type="match status" value="1"/>
</dbReference>
<comment type="caution">
    <text evidence="3">The sequence shown here is derived from an EMBL/GenBank/DDBJ whole genome shotgun (WGS) entry which is preliminary data.</text>
</comment>
<reference evidence="3 4" key="1">
    <citation type="journal article" date="2016" name="Nat. Commun.">
        <title>Thousands of microbial genomes shed light on interconnected biogeochemical processes in an aquifer system.</title>
        <authorList>
            <person name="Anantharaman K."/>
            <person name="Brown C.T."/>
            <person name="Hug L.A."/>
            <person name="Sharon I."/>
            <person name="Castelle C.J."/>
            <person name="Probst A.J."/>
            <person name="Thomas B.C."/>
            <person name="Singh A."/>
            <person name="Wilkins M.J."/>
            <person name="Karaoz U."/>
            <person name="Brodie E.L."/>
            <person name="Williams K.H."/>
            <person name="Hubbard S.S."/>
            <person name="Banfield J.F."/>
        </authorList>
    </citation>
    <scope>NUCLEOTIDE SEQUENCE [LARGE SCALE GENOMIC DNA]</scope>
</reference>
<protein>
    <recommendedName>
        <fullName evidence="2">GIY-YIG domain-containing protein</fullName>
    </recommendedName>
</protein>
<proteinExistence type="inferred from homology"/>
<evidence type="ECO:0000313" key="3">
    <source>
        <dbReference type="EMBL" id="OGK18712.1"/>
    </source>
</evidence>
<dbReference type="Gene3D" id="3.40.1440.10">
    <property type="entry name" value="GIY-YIG endonuclease"/>
    <property type="match status" value="1"/>
</dbReference>
<evidence type="ECO:0000313" key="4">
    <source>
        <dbReference type="Proteomes" id="UP000176850"/>
    </source>
</evidence>
<organism evidence="3 4">
    <name type="scientific">Candidatus Roizmanbacteria bacterium RIFCSPHIGHO2_01_FULL_39_24</name>
    <dbReference type="NCBI Taxonomy" id="1802032"/>
    <lineage>
        <taxon>Bacteria</taxon>
        <taxon>Candidatus Roizmaniibacteriota</taxon>
    </lineage>
</organism>